<sequence length="541" mass="56842">MGQSHSSPAERIYVAVAKNNVVELQRLCATHLTGNPEADRQMLSHKDSEGRTPLIIAASKNYHECARVLLRYGHPDMVHMVNTTCEGRGGSALHEAARNRYEAMADLLLAHGANPFVANSVGRTALDEAVLAAAPAIVRAFQHKALWAGQVAVKTNKLAGLSAPYKTRWCVVLPHFPCPKAGNQEPVRKQLWVFKDQSAVQPKCCVWLDGSSTYHVNTQEAVLRLHTSHAKPTGDVFTRFDRGYCLFLRPAALTESAATSFARFMSLCNLTGPVMPSVLAPASNSTGGTGIGVVLPPPSPAVGPPVGAASSGPYPAVPAGTVSFSPSVGPLTQGLQHQSSAQRRSAQSEPGPVFGTSQGRVVSEEWADSMSALPGESDEEFAARLASAFSATGGQAQDAVLPRTSSRPSRSHQPHATATPAASSSSPFASAAGDNSPSSPTLSMPPCAASVMPSPFPTPSKSMEPTAPPLATSPSLTAAAAASAREDEQLCVICLSAKKEAGFLHGTTVHMCVCRDCCKMIRPGGACPLCRQPVERVIEVY</sequence>
<dbReference type="PROSITE" id="PS50297">
    <property type="entry name" value="ANK_REP_REGION"/>
    <property type="match status" value="2"/>
</dbReference>
<dbReference type="Gene3D" id="3.30.40.10">
    <property type="entry name" value="Zinc/RING finger domain, C3HC4 (zinc finger)"/>
    <property type="match status" value="1"/>
</dbReference>
<feature type="region of interest" description="Disordered" evidence="4">
    <location>
        <begin position="325"/>
        <end position="359"/>
    </location>
</feature>
<dbReference type="EMBL" id="HBFB01013956">
    <property type="protein sequence ID" value="CAD8677173.1"/>
    <property type="molecule type" value="Transcribed_RNA"/>
</dbReference>
<dbReference type="SMART" id="SM00248">
    <property type="entry name" value="ANK"/>
    <property type="match status" value="3"/>
</dbReference>
<dbReference type="GO" id="GO:0085020">
    <property type="term" value="P:protein K6-linked ubiquitination"/>
    <property type="evidence" value="ECO:0007669"/>
    <property type="project" value="TreeGrafter"/>
</dbReference>
<feature type="compositionally biased region" description="Polar residues" evidence="4">
    <location>
        <begin position="433"/>
        <end position="442"/>
    </location>
</feature>
<proteinExistence type="predicted"/>
<dbReference type="SUPFAM" id="SSF48403">
    <property type="entry name" value="Ankyrin repeat"/>
    <property type="match status" value="1"/>
</dbReference>
<dbReference type="PANTHER" id="PTHR24171:SF8">
    <property type="entry name" value="BRCA1-ASSOCIATED RING DOMAIN PROTEIN 1"/>
    <property type="match status" value="1"/>
</dbReference>
<dbReference type="PANTHER" id="PTHR24171">
    <property type="entry name" value="ANKYRIN REPEAT DOMAIN-CONTAINING PROTEIN 39-RELATED"/>
    <property type="match status" value="1"/>
</dbReference>
<evidence type="ECO:0000256" key="3">
    <source>
        <dbReference type="PROSITE-ProRule" id="PRU00023"/>
    </source>
</evidence>
<reference evidence="5" key="1">
    <citation type="submission" date="2021-01" db="EMBL/GenBank/DDBJ databases">
        <authorList>
            <person name="Corre E."/>
            <person name="Pelletier E."/>
            <person name="Niang G."/>
            <person name="Scheremetjew M."/>
            <person name="Finn R."/>
            <person name="Kale V."/>
            <person name="Holt S."/>
            <person name="Cochrane G."/>
            <person name="Meng A."/>
            <person name="Brown T."/>
            <person name="Cohen L."/>
        </authorList>
    </citation>
    <scope>NUCLEOTIDE SEQUENCE</scope>
    <source>
        <strain evidence="5">SAG 11-49</strain>
    </source>
</reference>
<dbReference type="Pfam" id="PF00023">
    <property type="entry name" value="Ank"/>
    <property type="match status" value="2"/>
</dbReference>
<feature type="region of interest" description="Disordered" evidence="4">
    <location>
        <begin position="391"/>
        <end position="474"/>
    </location>
</feature>
<name>A0A7S0RGQ1_9CHLO</name>
<dbReference type="AlphaFoldDB" id="A0A7S0RGQ1"/>
<accession>A0A7S0RGQ1</accession>
<evidence type="ECO:0008006" key="6">
    <source>
        <dbReference type="Google" id="ProtNLM"/>
    </source>
</evidence>
<dbReference type="InterPro" id="IPR002110">
    <property type="entry name" value="Ankyrin_rpt"/>
</dbReference>
<evidence type="ECO:0000256" key="1">
    <source>
        <dbReference type="ARBA" id="ARBA00022737"/>
    </source>
</evidence>
<evidence type="ECO:0000256" key="2">
    <source>
        <dbReference type="ARBA" id="ARBA00023043"/>
    </source>
</evidence>
<gene>
    <name evidence="5" type="ORF">CLEI1391_LOCUS7836</name>
</gene>
<dbReference type="PROSITE" id="PS50088">
    <property type="entry name" value="ANK_REPEAT"/>
    <property type="match status" value="2"/>
</dbReference>
<dbReference type="InterPro" id="IPR036770">
    <property type="entry name" value="Ankyrin_rpt-contain_sf"/>
</dbReference>
<feature type="repeat" description="ANK" evidence="3">
    <location>
        <begin position="88"/>
        <end position="120"/>
    </location>
</feature>
<feature type="repeat" description="ANK" evidence="3">
    <location>
        <begin position="49"/>
        <end position="73"/>
    </location>
</feature>
<protein>
    <recommendedName>
        <fullName evidence="6">RING-type domain-containing protein</fullName>
    </recommendedName>
</protein>
<organism evidence="5">
    <name type="scientific">Chlamydomonas leiostraca</name>
    <dbReference type="NCBI Taxonomy" id="1034604"/>
    <lineage>
        <taxon>Eukaryota</taxon>
        <taxon>Viridiplantae</taxon>
        <taxon>Chlorophyta</taxon>
        <taxon>core chlorophytes</taxon>
        <taxon>Chlorophyceae</taxon>
        <taxon>CS clade</taxon>
        <taxon>Chlamydomonadales</taxon>
        <taxon>Chlamydomonadaceae</taxon>
        <taxon>Chlamydomonas</taxon>
    </lineage>
</organism>
<feature type="compositionally biased region" description="Low complexity" evidence="4">
    <location>
        <begin position="336"/>
        <end position="348"/>
    </location>
</feature>
<keyword evidence="2 3" id="KW-0040">ANK repeat</keyword>
<keyword evidence="1" id="KW-0677">Repeat</keyword>
<feature type="compositionally biased region" description="Low complexity" evidence="4">
    <location>
        <begin position="416"/>
        <end position="432"/>
    </location>
</feature>
<dbReference type="Pfam" id="PF13920">
    <property type="entry name" value="zf-C3HC4_3"/>
    <property type="match status" value="1"/>
</dbReference>
<dbReference type="Gene3D" id="1.25.40.20">
    <property type="entry name" value="Ankyrin repeat-containing domain"/>
    <property type="match status" value="1"/>
</dbReference>
<dbReference type="GO" id="GO:0004842">
    <property type="term" value="F:ubiquitin-protein transferase activity"/>
    <property type="evidence" value="ECO:0007669"/>
    <property type="project" value="TreeGrafter"/>
</dbReference>
<evidence type="ECO:0000313" key="5">
    <source>
        <dbReference type="EMBL" id="CAD8677173.1"/>
    </source>
</evidence>
<evidence type="ECO:0000256" key="4">
    <source>
        <dbReference type="SAM" id="MobiDB-lite"/>
    </source>
</evidence>
<dbReference type="InterPro" id="IPR013083">
    <property type="entry name" value="Znf_RING/FYVE/PHD"/>
</dbReference>